<dbReference type="Proteomes" id="UP000315901">
    <property type="component" value="Unassembled WGS sequence"/>
</dbReference>
<dbReference type="OrthoDB" id="7677520at2"/>
<comment type="similarity">
    <text evidence="1">Belongs to the bacterial solute-binding protein 3 family.</text>
</comment>
<dbReference type="PANTHER" id="PTHR35936">
    <property type="entry name" value="MEMBRANE-BOUND LYTIC MUREIN TRANSGLYCOSYLASE F"/>
    <property type="match status" value="1"/>
</dbReference>
<evidence type="ECO:0000313" key="6">
    <source>
        <dbReference type="Proteomes" id="UP000315901"/>
    </source>
</evidence>
<evidence type="ECO:0000256" key="1">
    <source>
        <dbReference type="ARBA" id="ARBA00010333"/>
    </source>
</evidence>
<evidence type="ECO:0000313" key="5">
    <source>
        <dbReference type="EMBL" id="TPE52865.1"/>
    </source>
</evidence>
<organism evidence="5 6">
    <name type="scientific">Maribrevibacterium harenarium</name>
    <dbReference type="NCBI Taxonomy" id="2589817"/>
    <lineage>
        <taxon>Bacteria</taxon>
        <taxon>Pseudomonadati</taxon>
        <taxon>Pseudomonadota</taxon>
        <taxon>Gammaproteobacteria</taxon>
        <taxon>Oceanospirillales</taxon>
        <taxon>Oceanospirillaceae</taxon>
        <taxon>Maribrevibacterium</taxon>
    </lineage>
</organism>
<dbReference type="PANTHER" id="PTHR35936:SF6">
    <property type="entry name" value="AMINO ACID ABC TRANSPORTER SUBSTRATE-BINDING PAAT FAMILY PROTEIN"/>
    <property type="match status" value="1"/>
</dbReference>
<sequence length="273" mass="30385">MRLALSPLVCLGRAFLVAAGFSFLTVHSVTAAEECTQLTATGNSEYPPFLWRQAGSRQLDGAVADFVGELGERIGVTVNVVDVGPWSRAQEEVRSGRIDLMAGAFYTTARSDYMEYFSPAMLYTRSVVWQGNQRPFEFHRRSDLKGRWGVTVINNSFGQSFDEYARKNLNLLTVASLEQAFSMLSSGRADYALYERSPGLAYRDKLGFEEQVIEIDPPISSEGLFLTFSKASPCNTPKLKQRIADALRAMHTEGVAKQAVKDALEEWNQLNTK</sequence>
<dbReference type="AlphaFoldDB" id="A0A501WX87"/>
<evidence type="ECO:0000259" key="4">
    <source>
        <dbReference type="SMART" id="SM00062"/>
    </source>
</evidence>
<feature type="signal peptide" evidence="3">
    <location>
        <begin position="1"/>
        <end position="31"/>
    </location>
</feature>
<dbReference type="Pfam" id="PF00497">
    <property type="entry name" value="SBP_bac_3"/>
    <property type="match status" value="1"/>
</dbReference>
<evidence type="ECO:0000256" key="3">
    <source>
        <dbReference type="SAM" id="SignalP"/>
    </source>
</evidence>
<dbReference type="SMART" id="SM00062">
    <property type="entry name" value="PBPb"/>
    <property type="match status" value="1"/>
</dbReference>
<accession>A0A501WX87</accession>
<dbReference type="InterPro" id="IPR001638">
    <property type="entry name" value="Solute-binding_3/MltF_N"/>
</dbReference>
<feature type="domain" description="Solute-binding protein family 3/N-terminal" evidence="4">
    <location>
        <begin position="37"/>
        <end position="266"/>
    </location>
</feature>
<dbReference type="SUPFAM" id="SSF53850">
    <property type="entry name" value="Periplasmic binding protein-like II"/>
    <property type="match status" value="1"/>
</dbReference>
<keyword evidence="2 3" id="KW-0732">Signal</keyword>
<dbReference type="Gene3D" id="3.40.190.10">
    <property type="entry name" value="Periplasmic binding protein-like II"/>
    <property type="match status" value="2"/>
</dbReference>
<gene>
    <name evidence="5" type="ORF">FJM67_07570</name>
</gene>
<comment type="caution">
    <text evidence="5">The sequence shown here is derived from an EMBL/GenBank/DDBJ whole genome shotgun (WGS) entry which is preliminary data.</text>
</comment>
<proteinExistence type="inferred from homology"/>
<protein>
    <submittedName>
        <fullName evidence="5">Amino acid ABC transporter substrate-binding protein</fullName>
    </submittedName>
</protein>
<evidence type="ECO:0000256" key="2">
    <source>
        <dbReference type="ARBA" id="ARBA00022729"/>
    </source>
</evidence>
<keyword evidence="6" id="KW-1185">Reference proteome</keyword>
<reference evidence="5 6" key="1">
    <citation type="submission" date="2019-06" db="EMBL/GenBank/DDBJ databases">
        <title>A novel bacterium of genus Marinomonas, isolated from coastal sand.</title>
        <authorList>
            <person name="Huang H."/>
            <person name="Mo K."/>
            <person name="Hu Y."/>
        </authorList>
    </citation>
    <scope>NUCLEOTIDE SEQUENCE [LARGE SCALE GENOMIC DNA]</scope>
    <source>
        <strain evidence="5 6">HB171799</strain>
    </source>
</reference>
<dbReference type="EMBL" id="VFRR01000011">
    <property type="protein sequence ID" value="TPE52865.1"/>
    <property type="molecule type" value="Genomic_DNA"/>
</dbReference>
<feature type="chain" id="PRO_5021234855" evidence="3">
    <location>
        <begin position="32"/>
        <end position="273"/>
    </location>
</feature>
<name>A0A501WX87_9GAMM</name>